<proteinExistence type="predicted"/>
<dbReference type="SUPFAM" id="SSF53383">
    <property type="entry name" value="PLP-dependent transferases"/>
    <property type="match status" value="1"/>
</dbReference>
<dbReference type="Gene3D" id="3.40.640.10">
    <property type="entry name" value="Type I PLP-dependent aspartate aminotransferase-like (Major domain)"/>
    <property type="match status" value="1"/>
</dbReference>
<comment type="cofactor">
    <cofactor evidence="1">
        <name>pyridoxal 5'-phosphate</name>
        <dbReference type="ChEBI" id="CHEBI:597326"/>
    </cofactor>
</comment>
<evidence type="ECO:0000256" key="2">
    <source>
        <dbReference type="ARBA" id="ARBA00022679"/>
    </source>
</evidence>
<dbReference type="InterPro" id="IPR015424">
    <property type="entry name" value="PyrdxlP-dep_Trfase"/>
</dbReference>
<dbReference type="InterPro" id="IPR016181">
    <property type="entry name" value="Acyl_CoA_acyltransferase"/>
</dbReference>
<dbReference type="PANTHER" id="PTHR13693">
    <property type="entry name" value="CLASS II AMINOTRANSFERASE/8-AMINO-7-OXONONANOATE SYNTHASE"/>
    <property type="match status" value="1"/>
</dbReference>
<name>A0ABY2DS81_9FLAO</name>
<reference evidence="4 5" key="1">
    <citation type="submission" date="2019-03" db="EMBL/GenBank/DDBJ databases">
        <title>Novel species of Flavobacterium.</title>
        <authorList>
            <person name="Liu Q."/>
            <person name="Xin Y.-H."/>
        </authorList>
    </citation>
    <scope>NUCLEOTIDE SEQUENCE [LARGE SCALE GENOMIC DNA]</scope>
    <source>
        <strain evidence="4 5">LB2P22</strain>
    </source>
</reference>
<protein>
    <submittedName>
        <fullName evidence="4">Aminotransferase class I/II-fold pyridoxal phosphate-dependent enzyme</fullName>
    </submittedName>
</protein>
<keyword evidence="4" id="KW-0032">Aminotransferase</keyword>
<evidence type="ECO:0000313" key="5">
    <source>
        <dbReference type="Proteomes" id="UP000294685"/>
    </source>
</evidence>
<dbReference type="InterPro" id="IPR050087">
    <property type="entry name" value="AON_synthase_class-II"/>
</dbReference>
<dbReference type="InterPro" id="IPR004839">
    <property type="entry name" value="Aminotransferase_I/II_large"/>
</dbReference>
<dbReference type="GO" id="GO:0008483">
    <property type="term" value="F:transaminase activity"/>
    <property type="evidence" value="ECO:0007669"/>
    <property type="project" value="UniProtKB-KW"/>
</dbReference>
<evidence type="ECO:0000259" key="3">
    <source>
        <dbReference type="Pfam" id="PF00155"/>
    </source>
</evidence>
<dbReference type="Gene3D" id="3.90.1150.10">
    <property type="entry name" value="Aspartate Aminotransferase, domain 1"/>
    <property type="match status" value="1"/>
</dbReference>
<dbReference type="InterPro" id="IPR015422">
    <property type="entry name" value="PyrdxlP-dep_Trfase_small"/>
</dbReference>
<dbReference type="InterPro" id="IPR015421">
    <property type="entry name" value="PyrdxlP-dep_Trfase_major"/>
</dbReference>
<comment type="caution">
    <text evidence="4">The sequence shown here is derived from an EMBL/GenBank/DDBJ whole genome shotgun (WGS) entry which is preliminary data.</text>
</comment>
<keyword evidence="2" id="KW-0808">Transferase</keyword>
<dbReference type="SUPFAM" id="SSF55729">
    <property type="entry name" value="Acyl-CoA N-acyltransferases (Nat)"/>
    <property type="match status" value="1"/>
</dbReference>
<gene>
    <name evidence="4" type="ORF">E0I61_09055</name>
</gene>
<dbReference type="RefSeq" id="WP_132070833.1">
    <property type="nucleotide sequence ID" value="NZ_SMLH01000004.1"/>
</dbReference>
<accession>A0ABY2DS81</accession>
<sequence>MAKIKHNNFIDTVDEVISGAKKEGVLHLYVEDEVLNGRTLQIRGKKMFHFGTTGYLGLEQDNRLKEAAITAIQKYGTQFPLSKTYISNPLYSELENKIEAMYGISPIITKNSTLGHLAVIPTVVRDEDGVILDHQVHWSVQNACQLLKIRGIPVEMIRHSNLDMLEDKIKFLTTRCNKIWYMADGVYSMFGDYAPIRELMELCKKYSQLHLYFDDVHGMSWKGKNGTGYVLDILKELPENVVLFGTLSKTFGASGATLLCTDSRLREKIKNFGGPLTFSAQLEPASVAAAIASADIHLSPEITSLQCDLSEKIEYFKSLLEKTTLPMIALNNSPVFFLGTAMPLTAYKMVQRLFNEGFYVNPAIYPAVPIKNTGIRTTLSRHNQKEEIKALVEAMEYHYPKALEESGNSLNKVNTAFGIMETILPIETHKKKNFPSDVMKKCVPDDLRQTITFSEENVEIKTDLVLQYETSIEKINKKNWNEILGRRSTFDWEGLSFLENAFTNPNYPENNWDFHYYVIKDKNGIPVLATFFTYGLWKDDMLAPESISLQLEEKRKQNPLYLTSKVLGMGSLFTEGNHCYINKAHPLAEEAIMLLLEQVETLYHQLNADMVVLRDFEVDEKLNRIFHNQGFLKISMPETCIIENTQWSSIEEFSASLSTRSRKHFTKEILPFEQAFDIVIKNHLTNEELEQAYKLYLNVKNINHAINTFTYPIEVFQKMEKHSGWEFILLYLKNEISNPLVGILFCYKNTSHTYVPALIGMDYDYAKEFQLYRQLLFQAIKRARELNLNKIDFGVSATFEKRKLGATIIPKVAYIQARDNFSMELMGTLQNEDKTRSGN</sequence>
<organism evidence="4 5">
    <name type="scientific">Flavobacterium ranwuense</name>
    <dbReference type="NCBI Taxonomy" id="2541725"/>
    <lineage>
        <taxon>Bacteria</taxon>
        <taxon>Pseudomonadati</taxon>
        <taxon>Bacteroidota</taxon>
        <taxon>Flavobacteriia</taxon>
        <taxon>Flavobacteriales</taxon>
        <taxon>Flavobacteriaceae</taxon>
        <taxon>Flavobacterium</taxon>
    </lineage>
</organism>
<keyword evidence="5" id="KW-1185">Reference proteome</keyword>
<dbReference type="Pfam" id="PF00155">
    <property type="entry name" value="Aminotran_1_2"/>
    <property type="match status" value="1"/>
</dbReference>
<feature type="domain" description="Aminotransferase class I/classII large" evidence="3">
    <location>
        <begin position="46"/>
        <end position="394"/>
    </location>
</feature>
<dbReference type="Proteomes" id="UP000294685">
    <property type="component" value="Unassembled WGS sequence"/>
</dbReference>
<evidence type="ECO:0000256" key="1">
    <source>
        <dbReference type="ARBA" id="ARBA00001933"/>
    </source>
</evidence>
<evidence type="ECO:0000313" key="4">
    <source>
        <dbReference type="EMBL" id="TDE29301.1"/>
    </source>
</evidence>
<dbReference type="EMBL" id="SMLH01000004">
    <property type="protein sequence ID" value="TDE29301.1"/>
    <property type="molecule type" value="Genomic_DNA"/>
</dbReference>
<dbReference type="Gene3D" id="3.40.630.30">
    <property type="match status" value="1"/>
</dbReference>